<dbReference type="EMBL" id="JBANMG010000010">
    <property type="protein sequence ID" value="KAK6948802.1"/>
    <property type="molecule type" value="Genomic_DNA"/>
</dbReference>
<evidence type="ECO:0000259" key="1">
    <source>
        <dbReference type="Pfam" id="PF14624"/>
    </source>
</evidence>
<gene>
    <name evidence="2" type="ORF">Daesc_010573</name>
</gene>
<keyword evidence="3" id="KW-1185">Reference proteome</keyword>
<dbReference type="Gene3D" id="3.40.50.410">
    <property type="entry name" value="von Willebrand factor, type A domain"/>
    <property type="match status" value="1"/>
</dbReference>
<dbReference type="SUPFAM" id="SSF53300">
    <property type="entry name" value="vWA-like"/>
    <property type="match status" value="1"/>
</dbReference>
<dbReference type="InterPro" id="IPR032838">
    <property type="entry name" value="Vwaint_dom"/>
</dbReference>
<dbReference type="AlphaFoldDB" id="A0AAX6M9C6"/>
<dbReference type="Pfam" id="PF14624">
    <property type="entry name" value="Vwaint"/>
    <property type="match status" value="1"/>
</dbReference>
<comment type="caution">
    <text evidence="2">The sequence shown here is derived from an EMBL/GenBank/DDBJ whole genome shotgun (WGS) entry which is preliminary data.</text>
</comment>
<protein>
    <recommendedName>
        <fullName evidence="1">VWA-Hint protein Vwaint domain-containing protein</fullName>
    </recommendedName>
</protein>
<proteinExistence type="predicted"/>
<accession>A0AAX6M9C6</accession>
<reference evidence="2 3" key="1">
    <citation type="journal article" date="2024" name="Front Chem Biol">
        <title>Unveiling the potential of Daldinia eschscholtzii MFLUCC 19-0629 through bioactivity and bioinformatics studies for enhanced sustainable agriculture production.</title>
        <authorList>
            <person name="Brooks S."/>
            <person name="Weaver J.A."/>
            <person name="Klomchit A."/>
            <person name="Alharthi S.A."/>
            <person name="Onlamun T."/>
            <person name="Nurani R."/>
            <person name="Vong T.K."/>
            <person name="Alberti F."/>
            <person name="Greco C."/>
        </authorList>
    </citation>
    <scope>NUCLEOTIDE SEQUENCE [LARGE SCALE GENOMIC DNA]</scope>
    <source>
        <strain evidence="2">MFLUCC 19-0629</strain>
    </source>
</reference>
<evidence type="ECO:0000313" key="2">
    <source>
        <dbReference type="EMBL" id="KAK6948802.1"/>
    </source>
</evidence>
<name>A0AAX6M9C6_9PEZI</name>
<organism evidence="2 3">
    <name type="scientific">Daldinia eschscholtzii</name>
    <dbReference type="NCBI Taxonomy" id="292717"/>
    <lineage>
        <taxon>Eukaryota</taxon>
        <taxon>Fungi</taxon>
        <taxon>Dikarya</taxon>
        <taxon>Ascomycota</taxon>
        <taxon>Pezizomycotina</taxon>
        <taxon>Sordariomycetes</taxon>
        <taxon>Xylariomycetidae</taxon>
        <taxon>Xylariales</taxon>
        <taxon>Hypoxylaceae</taxon>
        <taxon>Daldinia</taxon>
    </lineage>
</organism>
<evidence type="ECO:0000313" key="3">
    <source>
        <dbReference type="Proteomes" id="UP001369815"/>
    </source>
</evidence>
<sequence>MTPENKELTDKNIEAMKADSVTNLWHGIREGIRLFDGEDNTGRVPAVMILTDGLPNYMCPGQGYVPKIRSTWEALPATLHTFGFGYEIRSGLLKSIGEIGSGNYSFIPDAGMIGTVFVHAVAHLQTTYATKCTLQITTPKGTRLRTTAGKVIDKQEHEEVGINRLVIKLDNLQYGQSRDIYLENIDSQGCRVVMKEADILGELRYSRMRATEFCVLASGAGINTIILPEPQIAYHQSRSMICEFLSSVFPLQPDDEYETLKDIDLEHYQLAFQRLLDNIPARFFDDDYNKSLMADLVGDPPSGQVNLALSKQEYFSRWGCHYFFSLWNAHSKQL</sequence>
<feature type="domain" description="VWA-Hint protein Vwaint" evidence="1">
    <location>
        <begin position="286"/>
        <end position="333"/>
    </location>
</feature>
<dbReference type="Proteomes" id="UP001369815">
    <property type="component" value="Unassembled WGS sequence"/>
</dbReference>
<dbReference type="InterPro" id="IPR036465">
    <property type="entry name" value="vWFA_dom_sf"/>
</dbReference>